<dbReference type="EMBL" id="BJVS01000002">
    <property type="protein sequence ID" value="GEL52949.1"/>
    <property type="molecule type" value="Genomic_DNA"/>
</dbReference>
<reference evidence="1 2" key="1">
    <citation type="submission" date="2019-07" db="EMBL/GenBank/DDBJ databases">
        <title>Whole genome shotgun sequence of Asaia bogorensis NBRC 16594.</title>
        <authorList>
            <person name="Hosoyama A."/>
            <person name="Uohara A."/>
            <person name="Ohji S."/>
            <person name="Ichikawa N."/>
        </authorList>
    </citation>
    <scope>NUCLEOTIDE SEQUENCE [LARGE SCALE GENOMIC DNA]</scope>
    <source>
        <strain evidence="1 2">NBRC 16594</strain>
    </source>
</reference>
<protein>
    <submittedName>
        <fullName evidence="1">Uncharacterized protein</fullName>
    </submittedName>
</protein>
<dbReference type="RefSeq" id="WP_062163818.1">
    <property type="nucleotide sequence ID" value="NZ_AP014690.1"/>
</dbReference>
<dbReference type="AlphaFoldDB" id="A0AAN4U1V6"/>
<comment type="caution">
    <text evidence="1">The sequence shown here is derived from an EMBL/GenBank/DDBJ whole genome shotgun (WGS) entry which is preliminary data.</text>
</comment>
<evidence type="ECO:0000313" key="2">
    <source>
        <dbReference type="Proteomes" id="UP000321287"/>
    </source>
</evidence>
<proteinExistence type="predicted"/>
<name>A0AAN4U1V6_9PROT</name>
<gene>
    <name evidence="1" type="ORF">ABO01nite_09560</name>
</gene>
<dbReference type="GeneID" id="78225390"/>
<evidence type="ECO:0000313" key="1">
    <source>
        <dbReference type="EMBL" id="GEL52949.1"/>
    </source>
</evidence>
<dbReference type="KEGG" id="abg:Asbog_00286"/>
<organism evidence="1 2">
    <name type="scientific">Asaia bogorensis NBRC 16594</name>
    <dbReference type="NCBI Taxonomy" id="1231624"/>
    <lineage>
        <taxon>Bacteria</taxon>
        <taxon>Pseudomonadati</taxon>
        <taxon>Pseudomonadota</taxon>
        <taxon>Alphaproteobacteria</taxon>
        <taxon>Acetobacterales</taxon>
        <taxon>Acetobacteraceae</taxon>
        <taxon>Asaia</taxon>
    </lineage>
</organism>
<sequence length="105" mass="11658">MVPGQIQTVRLVSRLFHPAWAEGSHYGPSRGVLVGKITFFDSNRTHTMTEHLDSPALDGWCEKHSAQSRWTSGDAMLSLGDQDQIDPGVLSVEILSDETYEDDDL</sequence>
<accession>A0AAN4U1V6</accession>
<keyword evidence="2" id="KW-1185">Reference proteome</keyword>
<dbReference type="Proteomes" id="UP000321287">
    <property type="component" value="Unassembled WGS sequence"/>
</dbReference>